<evidence type="ECO:0000313" key="1">
    <source>
        <dbReference type="EMBL" id="KAK9913809.1"/>
    </source>
</evidence>
<keyword evidence="2" id="KW-1185">Reference proteome</keyword>
<gene>
    <name evidence="1" type="ORF">M0R45_037617</name>
</gene>
<comment type="caution">
    <text evidence="1">The sequence shown here is derived from an EMBL/GenBank/DDBJ whole genome shotgun (WGS) entry which is preliminary data.</text>
</comment>
<proteinExistence type="predicted"/>
<reference evidence="1 2" key="1">
    <citation type="journal article" date="2023" name="G3 (Bethesda)">
        <title>A chromosome-length genome assembly and annotation of blackberry (Rubus argutus, cv. 'Hillquist').</title>
        <authorList>
            <person name="Bruna T."/>
            <person name="Aryal R."/>
            <person name="Dudchenko O."/>
            <person name="Sargent D.J."/>
            <person name="Mead D."/>
            <person name="Buti M."/>
            <person name="Cavallini A."/>
            <person name="Hytonen T."/>
            <person name="Andres J."/>
            <person name="Pham M."/>
            <person name="Weisz D."/>
            <person name="Mascagni F."/>
            <person name="Usai G."/>
            <person name="Natali L."/>
            <person name="Bassil N."/>
            <person name="Fernandez G.E."/>
            <person name="Lomsadze A."/>
            <person name="Armour M."/>
            <person name="Olukolu B."/>
            <person name="Poorten T."/>
            <person name="Britton C."/>
            <person name="Davik J."/>
            <person name="Ashrafi H."/>
            <person name="Aiden E.L."/>
            <person name="Borodovsky M."/>
            <person name="Worthington M."/>
        </authorList>
    </citation>
    <scope>NUCLEOTIDE SEQUENCE [LARGE SCALE GENOMIC DNA]</scope>
    <source>
        <strain evidence="1">PI 553951</strain>
    </source>
</reference>
<dbReference type="EMBL" id="JBEDUW010000007">
    <property type="protein sequence ID" value="KAK9913809.1"/>
    <property type="molecule type" value="Genomic_DNA"/>
</dbReference>
<evidence type="ECO:0000313" key="2">
    <source>
        <dbReference type="Proteomes" id="UP001457282"/>
    </source>
</evidence>
<accession>A0AAW1VZH0</accession>
<dbReference type="Proteomes" id="UP001457282">
    <property type="component" value="Unassembled WGS sequence"/>
</dbReference>
<protein>
    <submittedName>
        <fullName evidence="1">Uncharacterized protein</fullName>
    </submittedName>
</protein>
<dbReference type="AlphaFoldDB" id="A0AAW1VZH0"/>
<organism evidence="1 2">
    <name type="scientific">Rubus argutus</name>
    <name type="common">Southern blackberry</name>
    <dbReference type="NCBI Taxonomy" id="59490"/>
    <lineage>
        <taxon>Eukaryota</taxon>
        <taxon>Viridiplantae</taxon>
        <taxon>Streptophyta</taxon>
        <taxon>Embryophyta</taxon>
        <taxon>Tracheophyta</taxon>
        <taxon>Spermatophyta</taxon>
        <taxon>Magnoliopsida</taxon>
        <taxon>eudicotyledons</taxon>
        <taxon>Gunneridae</taxon>
        <taxon>Pentapetalae</taxon>
        <taxon>rosids</taxon>
        <taxon>fabids</taxon>
        <taxon>Rosales</taxon>
        <taxon>Rosaceae</taxon>
        <taxon>Rosoideae</taxon>
        <taxon>Rosoideae incertae sedis</taxon>
        <taxon>Rubus</taxon>
    </lineage>
</organism>
<name>A0AAW1VZH0_RUBAR</name>
<sequence length="148" mass="17110">MSLQQFPETHPVFQARCKWRFVLPKSTLAEHHGHYFHLVQHRPDDSSRLRGPFIIISHCDTSGPPRPAWRVSPHLASLSVSWNHRFAQVRYDPGERDPTLALGALHPQPDSLRVDTEIIIQFRGLRRRNSDSRHLGRAVRSGETCRKQ</sequence>